<dbReference type="InterPro" id="IPR018640">
    <property type="entry name" value="DUF2063"/>
</dbReference>
<dbReference type="AlphaFoldDB" id="A0A494X796"/>
<accession>A0A494X796</accession>
<dbReference type="InterPro" id="IPR044922">
    <property type="entry name" value="DUF2063_N_sf"/>
</dbReference>
<keyword evidence="3" id="KW-1185">Reference proteome</keyword>
<evidence type="ECO:0000313" key="2">
    <source>
        <dbReference type="EMBL" id="RKP44166.1"/>
    </source>
</evidence>
<protein>
    <submittedName>
        <fullName evidence="2">DUF2063 domain-containing protein</fullName>
    </submittedName>
</protein>
<evidence type="ECO:0000313" key="3">
    <source>
        <dbReference type="Proteomes" id="UP000280434"/>
    </source>
</evidence>
<organism evidence="2 3">
    <name type="scientific">Trinickia fusca</name>
    <dbReference type="NCBI Taxonomy" id="2419777"/>
    <lineage>
        <taxon>Bacteria</taxon>
        <taxon>Pseudomonadati</taxon>
        <taxon>Pseudomonadota</taxon>
        <taxon>Betaproteobacteria</taxon>
        <taxon>Burkholderiales</taxon>
        <taxon>Burkholderiaceae</taxon>
        <taxon>Trinickia</taxon>
    </lineage>
</organism>
<feature type="domain" description="Putative DNA-binding" evidence="1">
    <location>
        <begin position="61"/>
        <end position="127"/>
    </location>
</feature>
<comment type="caution">
    <text evidence="2">The sequence shown here is derived from an EMBL/GenBank/DDBJ whole genome shotgun (WGS) entry which is preliminary data.</text>
</comment>
<dbReference type="Pfam" id="PF09836">
    <property type="entry name" value="DUF2063"/>
    <property type="match status" value="1"/>
</dbReference>
<dbReference type="OrthoDB" id="4146344at2"/>
<reference evidence="2 3" key="1">
    <citation type="submission" date="2018-10" db="EMBL/GenBank/DDBJ databases">
        <title>Paraburkholderia sp. 7MK8-2, isolated from soil.</title>
        <authorList>
            <person name="Gao Z.-H."/>
            <person name="Qiu L.-H."/>
        </authorList>
    </citation>
    <scope>NUCLEOTIDE SEQUENCE [LARGE SCALE GENOMIC DNA]</scope>
    <source>
        <strain evidence="2 3">7MK8-2</strain>
    </source>
</reference>
<dbReference type="EMBL" id="RBZV01000014">
    <property type="protein sequence ID" value="RKP44166.1"/>
    <property type="molecule type" value="Genomic_DNA"/>
</dbReference>
<proteinExistence type="predicted"/>
<evidence type="ECO:0000259" key="1">
    <source>
        <dbReference type="Pfam" id="PF09836"/>
    </source>
</evidence>
<gene>
    <name evidence="2" type="ORF">D7S89_23460</name>
</gene>
<sequence length="289" mass="31346">MTVQFESVHQIFATTLDDPRCEPSLLALAKPLSPVSGATAAQPAEGAVGKSPPPVAAGSDEILRQRIGLYRGNVRAHWRAALANAYPVLLALGGDAWFDALSLAYAREHPSRSGDLNRFGDRLPAFVGEYERDSRFRYFVDVARLEWALHDASFAADVTPFTPHQWLELADERLLDARLTVHPACVAIASDYAIADVWFAHQSGGVFPQRLDGPAWALVVRPLWQPTVLVHSEAAHTAFIALQRGRTLAEALDAAFAINPQFDFATQWRAWIAASAVTGASAGTASRPA</sequence>
<name>A0A494X796_9BURK</name>
<dbReference type="Proteomes" id="UP000280434">
    <property type="component" value="Unassembled WGS sequence"/>
</dbReference>
<dbReference type="Gene3D" id="1.10.150.690">
    <property type="entry name" value="DUF2063"/>
    <property type="match status" value="1"/>
</dbReference>
<dbReference type="RefSeq" id="WP_121281256.1">
    <property type="nucleotide sequence ID" value="NZ_RBZV01000014.1"/>
</dbReference>